<evidence type="ECO:0000313" key="1">
    <source>
        <dbReference type="EMBL" id="QBQ72196.1"/>
    </source>
</evidence>
<organism evidence="1 2">
    <name type="scientific">Serratia phage Parlo</name>
    <dbReference type="NCBI Taxonomy" id="2557554"/>
    <lineage>
        <taxon>Viruses</taxon>
        <taxon>Duplodnaviria</taxon>
        <taxon>Heunggongvirae</taxon>
        <taxon>Uroviricota</taxon>
        <taxon>Caudoviricetes</taxon>
        <taxon>Parlovirus</taxon>
        <taxon>Parlovirus parlo</taxon>
    </lineage>
</organism>
<protein>
    <submittedName>
        <fullName evidence="1">Uncharacterized protein</fullName>
    </submittedName>
</protein>
<evidence type="ECO:0000313" key="2">
    <source>
        <dbReference type="Proteomes" id="UP000307326"/>
    </source>
</evidence>
<reference evidence="2" key="1">
    <citation type="submission" date="2019-03" db="EMBL/GenBank/DDBJ databases">
        <authorList>
            <person name="Bockoven R."/>
            <person name="Gutierrez J."/>
            <person name="Newkirk H."/>
            <person name="Liu M."/>
            <person name="Ramsey J."/>
            <person name="Cahill J."/>
        </authorList>
    </citation>
    <scope>NUCLEOTIDE SEQUENCE [LARGE SCALE GENOMIC DNA]</scope>
</reference>
<accession>A0A482MH00</accession>
<dbReference type="Proteomes" id="UP000307326">
    <property type="component" value="Segment"/>
</dbReference>
<gene>
    <name evidence="1" type="ORF">CPT_Parlo_047</name>
</gene>
<proteinExistence type="predicted"/>
<dbReference type="EMBL" id="MK618715">
    <property type="protein sequence ID" value="QBQ72196.1"/>
    <property type="molecule type" value="Genomic_DNA"/>
</dbReference>
<sequence>MWLPLSTTSTKRGVMSNKPWCEAELMMLKIHGPHLNAAVIGKLIGRTRHSVMWHAKKLNVKVGPRRGDKHHSRKYSEEDAWLAKQLHVAGMKPRHIAEKLEIHPGSLKNFLY</sequence>
<name>A0A482MH00_9CAUD</name>
<keyword evidence="2" id="KW-1185">Reference proteome</keyword>